<proteinExistence type="predicted"/>
<reference evidence="1" key="1">
    <citation type="submission" date="2014-09" db="EMBL/GenBank/DDBJ databases">
        <authorList>
            <person name="Magalhaes I.L.F."/>
            <person name="Oliveira U."/>
            <person name="Santos F.R."/>
            <person name="Vidigal T.H.D.A."/>
            <person name="Brescovit A.D."/>
            <person name="Santos A.J."/>
        </authorList>
    </citation>
    <scope>NUCLEOTIDE SEQUENCE</scope>
    <source>
        <tissue evidence="1">Shoot tissue taken approximately 20 cm above the soil surface</tissue>
    </source>
</reference>
<dbReference type="AlphaFoldDB" id="A0A0A9E769"/>
<name>A0A0A9E769_ARUDO</name>
<accession>A0A0A9E769</accession>
<evidence type="ECO:0000313" key="1">
    <source>
        <dbReference type="EMBL" id="JAD94883.1"/>
    </source>
</evidence>
<dbReference type="EMBL" id="GBRH01203012">
    <property type="protein sequence ID" value="JAD94883.1"/>
    <property type="molecule type" value="Transcribed_RNA"/>
</dbReference>
<reference evidence="1" key="2">
    <citation type="journal article" date="2015" name="Data Brief">
        <title>Shoot transcriptome of the giant reed, Arundo donax.</title>
        <authorList>
            <person name="Barrero R.A."/>
            <person name="Guerrero F.D."/>
            <person name="Moolhuijzen P."/>
            <person name="Goolsby J.A."/>
            <person name="Tidwell J."/>
            <person name="Bellgard S.E."/>
            <person name="Bellgard M.I."/>
        </authorList>
    </citation>
    <scope>NUCLEOTIDE SEQUENCE</scope>
    <source>
        <tissue evidence="1">Shoot tissue taken approximately 20 cm above the soil surface</tissue>
    </source>
</reference>
<organism evidence="1">
    <name type="scientific">Arundo donax</name>
    <name type="common">Giant reed</name>
    <name type="synonym">Donax arundinaceus</name>
    <dbReference type="NCBI Taxonomy" id="35708"/>
    <lineage>
        <taxon>Eukaryota</taxon>
        <taxon>Viridiplantae</taxon>
        <taxon>Streptophyta</taxon>
        <taxon>Embryophyta</taxon>
        <taxon>Tracheophyta</taxon>
        <taxon>Spermatophyta</taxon>
        <taxon>Magnoliopsida</taxon>
        <taxon>Liliopsida</taxon>
        <taxon>Poales</taxon>
        <taxon>Poaceae</taxon>
        <taxon>PACMAD clade</taxon>
        <taxon>Arundinoideae</taxon>
        <taxon>Arundineae</taxon>
        <taxon>Arundo</taxon>
    </lineage>
</organism>
<sequence length="35" mass="4254">MFIPLLFRQFYLGYSMLLHLLETQHGRIEGNVLRF</sequence>
<protein>
    <submittedName>
        <fullName evidence="1">Uncharacterized protein</fullName>
    </submittedName>
</protein>